<comment type="caution">
    <text evidence="3">The sequence shown here is derived from an EMBL/GenBank/DDBJ whole genome shotgun (WGS) entry which is preliminary data.</text>
</comment>
<reference evidence="3 4" key="1">
    <citation type="submission" date="2023-08" db="EMBL/GenBank/DDBJ databases">
        <title>Black Yeasts Isolated from many extreme environments.</title>
        <authorList>
            <person name="Coleine C."/>
            <person name="Stajich J.E."/>
            <person name="Selbmann L."/>
        </authorList>
    </citation>
    <scope>NUCLEOTIDE SEQUENCE [LARGE SCALE GENOMIC DNA]</scope>
    <source>
        <strain evidence="3 4">CCFEE 536</strain>
    </source>
</reference>
<evidence type="ECO:0000313" key="3">
    <source>
        <dbReference type="EMBL" id="KAK5202159.1"/>
    </source>
</evidence>
<proteinExistence type="predicted"/>
<feature type="compositionally biased region" description="Basic and acidic residues" evidence="1">
    <location>
        <begin position="447"/>
        <end position="458"/>
    </location>
</feature>
<organism evidence="3 4">
    <name type="scientific">Cryomyces antarcticus</name>
    <dbReference type="NCBI Taxonomy" id="329879"/>
    <lineage>
        <taxon>Eukaryota</taxon>
        <taxon>Fungi</taxon>
        <taxon>Dikarya</taxon>
        <taxon>Ascomycota</taxon>
        <taxon>Pezizomycotina</taxon>
        <taxon>Dothideomycetes</taxon>
        <taxon>Dothideomycetes incertae sedis</taxon>
        <taxon>Cryomyces</taxon>
    </lineage>
</organism>
<evidence type="ECO:0000259" key="2">
    <source>
        <dbReference type="PROSITE" id="PS51184"/>
    </source>
</evidence>
<dbReference type="InterPro" id="IPR003347">
    <property type="entry name" value="JmjC_dom"/>
</dbReference>
<accession>A0ABR0LR94</accession>
<keyword evidence="4" id="KW-1185">Reference proteome</keyword>
<protein>
    <recommendedName>
        <fullName evidence="2">JmjC domain-containing protein</fullName>
    </recommendedName>
</protein>
<dbReference type="EMBL" id="JAVRRA010016415">
    <property type="protein sequence ID" value="KAK5202159.1"/>
    <property type="molecule type" value="Genomic_DNA"/>
</dbReference>
<dbReference type="Gene3D" id="2.60.120.650">
    <property type="entry name" value="Cupin"/>
    <property type="match status" value="1"/>
</dbReference>
<feature type="compositionally biased region" description="Basic residues" evidence="1">
    <location>
        <begin position="459"/>
        <end position="471"/>
    </location>
</feature>
<evidence type="ECO:0000313" key="4">
    <source>
        <dbReference type="Proteomes" id="UP001357485"/>
    </source>
</evidence>
<dbReference type="SUPFAM" id="SSF51197">
    <property type="entry name" value="Clavaminate synthase-like"/>
    <property type="match status" value="1"/>
</dbReference>
<dbReference type="SMART" id="SM00558">
    <property type="entry name" value="JmjC"/>
    <property type="match status" value="1"/>
</dbReference>
<evidence type="ECO:0000256" key="1">
    <source>
        <dbReference type="SAM" id="MobiDB-lite"/>
    </source>
</evidence>
<gene>
    <name evidence="3" type="ORF">LTR16_000185</name>
</gene>
<feature type="domain" description="JmjC" evidence="2">
    <location>
        <begin position="194"/>
        <end position="336"/>
    </location>
</feature>
<name>A0ABR0LR94_9PEZI</name>
<dbReference type="Proteomes" id="UP001357485">
    <property type="component" value="Unassembled WGS sequence"/>
</dbReference>
<dbReference type="PROSITE" id="PS51184">
    <property type="entry name" value="JMJC"/>
    <property type="match status" value="1"/>
</dbReference>
<sequence>MPKRVVACRYDGCQASFDPRSRTKHENTAHYRCTSCTRTFLPRQKDSHQKDDVNRRFEVLVLDKQASDEQSANLLASPTACIRAPGAPRASPLQQIIAKYRIDPAQTPIIDFIQSADLQSHSGSSEERLELFGKSRYDLPQISRLQHWRADMSMSTVAENGELSSDPLSAAQVMLQLQLQSEACQRTQAYLTNVKAPSLESFSVLPQALDDVFYIEHKTLTSANITPRSTLVDLHHDEGYGVETLYGGAKLWVVYPPTEENLSVMASLYGKKKRFMSNHDRFHGGLFIEQKAGETILLPPYCVHLVFTLESSILCGFEIYAAEHFPLRICGLATDLALLEQQQPDVRKRRKDVQEHLGRWHRGLEHALGCEEAVQRRVIMAWVRHEEVVQQHISASSGSATTIHKLWQQYLSKTNIQTCPGCPVHTEGTLATHMERTHLSLLQEDSVQKRQAGEDSGHRARIAKRKATSGV</sequence>
<feature type="region of interest" description="Disordered" evidence="1">
    <location>
        <begin position="447"/>
        <end position="471"/>
    </location>
</feature>